<keyword evidence="7" id="KW-1185">Reference proteome</keyword>
<dbReference type="AlphaFoldDB" id="A0A318RLN4"/>
<dbReference type="InterPro" id="IPR001647">
    <property type="entry name" value="HTH_TetR"/>
</dbReference>
<dbReference type="EMBL" id="QJSP01000005">
    <property type="protein sequence ID" value="PYE17949.1"/>
    <property type="molecule type" value="Genomic_DNA"/>
</dbReference>
<dbReference type="Pfam" id="PF21351">
    <property type="entry name" value="TetR_C_41"/>
    <property type="match status" value="1"/>
</dbReference>
<organism evidence="6 7">
    <name type="scientific">Williamsia limnetica</name>
    <dbReference type="NCBI Taxonomy" id="882452"/>
    <lineage>
        <taxon>Bacteria</taxon>
        <taxon>Bacillati</taxon>
        <taxon>Actinomycetota</taxon>
        <taxon>Actinomycetes</taxon>
        <taxon>Mycobacteriales</taxon>
        <taxon>Nocardiaceae</taxon>
        <taxon>Williamsia</taxon>
    </lineage>
</organism>
<dbReference type="InterPro" id="IPR050109">
    <property type="entry name" value="HTH-type_TetR-like_transc_reg"/>
</dbReference>
<evidence type="ECO:0000256" key="3">
    <source>
        <dbReference type="ARBA" id="ARBA00023163"/>
    </source>
</evidence>
<accession>A0A318RLN4</accession>
<dbReference type="GO" id="GO:0000976">
    <property type="term" value="F:transcription cis-regulatory region binding"/>
    <property type="evidence" value="ECO:0007669"/>
    <property type="project" value="TreeGrafter"/>
</dbReference>
<dbReference type="InterPro" id="IPR049484">
    <property type="entry name" value="Rv0078-like_C"/>
</dbReference>
<evidence type="ECO:0000256" key="2">
    <source>
        <dbReference type="ARBA" id="ARBA00023125"/>
    </source>
</evidence>
<dbReference type="Gene3D" id="1.10.357.10">
    <property type="entry name" value="Tetracycline Repressor, domain 2"/>
    <property type="match status" value="1"/>
</dbReference>
<dbReference type="Pfam" id="PF00440">
    <property type="entry name" value="TetR_N"/>
    <property type="match status" value="1"/>
</dbReference>
<evidence type="ECO:0000256" key="4">
    <source>
        <dbReference type="PROSITE-ProRule" id="PRU00335"/>
    </source>
</evidence>
<keyword evidence="2 4" id="KW-0238">DNA-binding</keyword>
<evidence type="ECO:0000256" key="1">
    <source>
        <dbReference type="ARBA" id="ARBA00023015"/>
    </source>
</evidence>
<dbReference type="PANTHER" id="PTHR30055">
    <property type="entry name" value="HTH-TYPE TRANSCRIPTIONAL REGULATOR RUTR"/>
    <property type="match status" value="1"/>
</dbReference>
<protein>
    <submittedName>
        <fullName evidence="6">TetR family transcriptional regulator</fullName>
    </submittedName>
</protein>
<proteinExistence type="predicted"/>
<evidence type="ECO:0000313" key="6">
    <source>
        <dbReference type="EMBL" id="PYE17949.1"/>
    </source>
</evidence>
<keyword evidence="3" id="KW-0804">Transcription</keyword>
<dbReference type="RefSeq" id="WP_110469337.1">
    <property type="nucleotide sequence ID" value="NZ_QJSP01000005.1"/>
</dbReference>
<evidence type="ECO:0000259" key="5">
    <source>
        <dbReference type="PROSITE" id="PS50977"/>
    </source>
</evidence>
<comment type="caution">
    <text evidence="6">The sequence shown here is derived from an EMBL/GenBank/DDBJ whole genome shotgun (WGS) entry which is preliminary data.</text>
</comment>
<dbReference type="PROSITE" id="PS50977">
    <property type="entry name" value="HTH_TETR_2"/>
    <property type="match status" value="1"/>
</dbReference>
<keyword evidence="1" id="KW-0805">Transcription regulation</keyword>
<dbReference type="Proteomes" id="UP000247591">
    <property type="component" value="Unassembled WGS sequence"/>
</dbReference>
<dbReference type="PANTHER" id="PTHR30055:SF234">
    <property type="entry name" value="HTH-TYPE TRANSCRIPTIONAL REGULATOR BETI"/>
    <property type="match status" value="1"/>
</dbReference>
<gene>
    <name evidence="6" type="ORF">DFR67_10594</name>
</gene>
<sequence length="195" mass="20893">MGRASKEQSELTAARILDVAINAFGSRGFTAVGLEDVAAAAEVTRGAVYHHFQSKSGLFRAVHAETQRRVGQAVDEATTGIDDPWEALEVGCHAFLRASVQTDRRQIMLIDAPAVLGWDVWRAQDADNSGRLLLAVLSELDDAGLLDVASVPAANALLTGAMNEAALWIAASETPAQSTDDAWRTLRKIVRSLRA</sequence>
<name>A0A318RLN4_WILLI</name>
<reference evidence="6 7" key="1">
    <citation type="submission" date="2018-06" db="EMBL/GenBank/DDBJ databases">
        <title>Genomic Encyclopedia of Type Strains, Phase IV (KMG-IV): sequencing the most valuable type-strain genomes for metagenomic binning, comparative biology and taxonomic classification.</title>
        <authorList>
            <person name="Goeker M."/>
        </authorList>
    </citation>
    <scope>NUCLEOTIDE SEQUENCE [LARGE SCALE GENOMIC DNA]</scope>
    <source>
        <strain evidence="6 7">DSM 45521</strain>
    </source>
</reference>
<dbReference type="OrthoDB" id="9805134at2"/>
<feature type="DNA-binding region" description="H-T-H motif" evidence="4">
    <location>
        <begin position="33"/>
        <end position="52"/>
    </location>
</feature>
<dbReference type="SUPFAM" id="SSF46689">
    <property type="entry name" value="Homeodomain-like"/>
    <property type="match status" value="1"/>
</dbReference>
<feature type="domain" description="HTH tetR-type" evidence="5">
    <location>
        <begin position="10"/>
        <end position="70"/>
    </location>
</feature>
<dbReference type="PRINTS" id="PR00455">
    <property type="entry name" value="HTHTETR"/>
</dbReference>
<evidence type="ECO:0000313" key="7">
    <source>
        <dbReference type="Proteomes" id="UP000247591"/>
    </source>
</evidence>
<dbReference type="InterPro" id="IPR009057">
    <property type="entry name" value="Homeodomain-like_sf"/>
</dbReference>
<dbReference type="GO" id="GO:0003700">
    <property type="term" value="F:DNA-binding transcription factor activity"/>
    <property type="evidence" value="ECO:0007669"/>
    <property type="project" value="TreeGrafter"/>
</dbReference>